<evidence type="ECO:0000256" key="2">
    <source>
        <dbReference type="ARBA" id="ARBA00022614"/>
    </source>
</evidence>
<evidence type="ECO:0000256" key="4">
    <source>
        <dbReference type="ARBA" id="ARBA00022729"/>
    </source>
</evidence>
<evidence type="ECO:0000256" key="1">
    <source>
        <dbReference type="ARBA" id="ARBA00004167"/>
    </source>
</evidence>
<comment type="subcellular location">
    <subcellularLocation>
        <location evidence="1">Membrane</location>
        <topology evidence="1">Single-pass membrane protein</topology>
    </subcellularLocation>
</comment>
<reference evidence="11" key="1">
    <citation type="submission" date="2019-06" db="EMBL/GenBank/DDBJ databases">
        <authorList>
            <consortium name="Wellcome Sanger Institute Data Sharing"/>
        </authorList>
    </citation>
    <scope>NUCLEOTIDE SEQUENCE [LARGE SCALE GENOMIC DNA]</scope>
</reference>
<dbReference type="PANTHER" id="PTHR22650:SF4">
    <property type="entry name" value="LEUCINE-RICH REPEAT AND TRANSMEMBRANE DOMAIN-CONTAINING PROTEIN 2-LIKE"/>
    <property type="match status" value="1"/>
</dbReference>
<dbReference type="SMART" id="SM00082">
    <property type="entry name" value="LRRCT"/>
    <property type="match status" value="1"/>
</dbReference>
<evidence type="ECO:0000256" key="8">
    <source>
        <dbReference type="ARBA" id="ARBA00023157"/>
    </source>
</evidence>
<accession>A0A673CVQ0</accession>
<dbReference type="Ensembl" id="ENSSORT00005058052.1">
    <property type="protein sequence ID" value="ENSSORP00005056752.1"/>
    <property type="gene ID" value="ENSSORG00005025229.1"/>
</dbReference>
<evidence type="ECO:0000313" key="11">
    <source>
        <dbReference type="Ensembl" id="ENSSORP00005056752.1"/>
    </source>
</evidence>
<evidence type="ECO:0000256" key="3">
    <source>
        <dbReference type="ARBA" id="ARBA00022692"/>
    </source>
</evidence>
<dbReference type="Proteomes" id="UP000472271">
    <property type="component" value="Chromosome 6"/>
</dbReference>
<dbReference type="InParanoid" id="A0A673CVQ0"/>
<feature type="chain" id="PRO_5025604009" description="LRRCT domain-containing protein" evidence="9">
    <location>
        <begin position="22"/>
        <end position="201"/>
    </location>
</feature>
<evidence type="ECO:0000313" key="12">
    <source>
        <dbReference type="Proteomes" id="UP000472271"/>
    </source>
</evidence>
<evidence type="ECO:0000256" key="6">
    <source>
        <dbReference type="ARBA" id="ARBA00022989"/>
    </source>
</evidence>
<keyword evidence="4 9" id="KW-0732">Signal</keyword>
<dbReference type="InterPro" id="IPR052313">
    <property type="entry name" value="GPIb-IX-V_Complex"/>
</dbReference>
<reference evidence="11" key="3">
    <citation type="submission" date="2025-09" db="UniProtKB">
        <authorList>
            <consortium name="Ensembl"/>
        </authorList>
    </citation>
    <scope>IDENTIFICATION</scope>
</reference>
<evidence type="ECO:0000256" key="9">
    <source>
        <dbReference type="SAM" id="SignalP"/>
    </source>
</evidence>
<dbReference type="InterPro" id="IPR032675">
    <property type="entry name" value="LRR_dom_sf"/>
</dbReference>
<evidence type="ECO:0000256" key="7">
    <source>
        <dbReference type="ARBA" id="ARBA00023136"/>
    </source>
</evidence>
<keyword evidence="7" id="KW-0472">Membrane</keyword>
<protein>
    <recommendedName>
        <fullName evidence="10">LRRCT domain-containing protein</fullName>
    </recommendedName>
</protein>
<dbReference type="AlphaFoldDB" id="A0A673CVQ0"/>
<organism evidence="11 12">
    <name type="scientific">Sphaeramia orbicularis</name>
    <name type="common">orbiculate cardinalfish</name>
    <dbReference type="NCBI Taxonomy" id="375764"/>
    <lineage>
        <taxon>Eukaryota</taxon>
        <taxon>Metazoa</taxon>
        <taxon>Chordata</taxon>
        <taxon>Craniata</taxon>
        <taxon>Vertebrata</taxon>
        <taxon>Euteleostomi</taxon>
        <taxon>Actinopterygii</taxon>
        <taxon>Neopterygii</taxon>
        <taxon>Teleostei</taxon>
        <taxon>Neoteleostei</taxon>
        <taxon>Acanthomorphata</taxon>
        <taxon>Gobiaria</taxon>
        <taxon>Kurtiformes</taxon>
        <taxon>Apogonoidei</taxon>
        <taxon>Apogonidae</taxon>
        <taxon>Apogoninae</taxon>
        <taxon>Sphaeramia</taxon>
    </lineage>
</organism>
<keyword evidence="8" id="KW-1015">Disulfide bond</keyword>
<keyword evidence="2" id="KW-0433">Leucine-rich repeat</keyword>
<dbReference type="SUPFAM" id="SSF52058">
    <property type="entry name" value="L domain-like"/>
    <property type="match status" value="1"/>
</dbReference>
<keyword evidence="5" id="KW-0130">Cell adhesion</keyword>
<proteinExistence type="predicted"/>
<dbReference type="InterPro" id="IPR000483">
    <property type="entry name" value="Cys-rich_flank_reg_C"/>
</dbReference>
<reference evidence="11" key="2">
    <citation type="submission" date="2025-08" db="UniProtKB">
        <authorList>
            <consortium name="Ensembl"/>
        </authorList>
    </citation>
    <scope>IDENTIFICATION</scope>
</reference>
<feature type="signal peptide" evidence="9">
    <location>
        <begin position="1"/>
        <end position="21"/>
    </location>
</feature>
<keyword evidence="3" id="KW-0812">Transmembrane</keyword>
<evidence type="ECO:0000256" key="5">
    <source>
        <dbReference type="ARBA" id="ARBA00022889"/>
    </source>
</evidence>
<sequence length="201" mass="22565">MARRLLQLLALWTTMVGIVQCCPELCSCLDKFAHQFADCAYKDLLAVPVGLPSNVTTLSLSANKIKLLKSKSFINVTQIFNNPFSCSCNLEWLRDWIATTKISVPEQNTIVCDAPEHLRGTLVTNMPRLNCGKFSLLGNLLDMLHILSVVTYDLQQVKLNRAQQKTGNTKLLTPIYTHADITECFLISFQKYYLFGCVTPS</sequence>
<name>A0A673CVQ0_9TELE</name>
<dbReference type="Gene3D" id="3.80.10.10">
    <property type="entry name" value="Ribonuclease Inhibitor"/>
    <property type="match status" value="2"/>
</dbReference>
<keyword evidence="6" id="KW-1133">Transmembrane helix</keyword>
<keyword evidence="12" id="KW-1185">Reference proteome</keyword>
<evidence type="ECO:0000259" key="10">
    <source>
        <dbReference type="SMART" id="SM00082"/>
    </source>
</evidence>
<feature type="domain" description="LRRCT" evidence="10">
    <location>
        <begin position="82"/>
        <end position="132"/>
    </location>
</feature>
<dbReference type="PANTHER" id="PTHR22650">
    <property type="entry name" value="GLYCOPROTEIN IB BETA"/>
    <property type="match status" value="1"/>
</dbReference>